<dbReference type="Proteomes" id="UP000002012">
    <property type="component" value="Chromosome"/>
</dbReference>
<feature type="domain" description="SHS2" evidence="1">
    <location>
        <begin position="5"/>
        <end position="170"/>
    </location>
</feature>
<dbReference type="STRING" id="522772.Dacet_0284"/>
<dbReference type="CDD" id="cd24049">
    <property type="entry name" value="ASKHA_NBD_PilM"/>
    <property type="match status" value="1"/>
</dbReference>
<evidence type="ECO:0000313" key="3">
    <source>
        <dbReference type="Proteomes" id="UP000002012"/>
    </source>
</evidence>
<dbReference type="EMBL" id="CP001968">
    <property type="protein sequence ID" value="ADD67084.1"/>
    <property type="molecule type" value="Genomic_DNA"/>
</dbReference>
<dbReference type="PANTHER" id="PTHR32432">
    <property type="entry name" value="CELL DIVISION PROTEIN FTSA-RELATED"/>
    <property type="match status" value="1"/>
</dbReference>
<name>D4H2M3_DENA2</name>
<dbReference type="Gene3D" id="3.30.420.40">
    <property type="match status" value="2"/>
</dbReference>
<protein>
    <submittedName>
        <fullName evidence="2">Type IV pilus assembly protein PilM</fullName>
    </submittedName>
</protein>
<dbReference type="InParanoid" id="D4H2M3"/>
<dbReference type="Gene3D" id="3.30.1490.300">
    <property type="match status" value="1"/>
</dbReference>
<organism evidence="2 3">
    <name type="scientific">Denitrovibrio acetiphilus (strain DSM 12809 / NBRC 114555 / N2460)</name>
    <dbReference type="NCBI Taxonomy" id="522772"/>
    <lineage>
        <taxon>Bacteria</taxon>
        <taxon>Pseudomonadati</taxon>
        <taxon>Deferribacterota</taxon>
        <taxon>Deferribacteres</taxon>
        <taxon>Deferribacterales</taxon>
        <taxon>Geovibrionaceae</taxon>
        <taxon>Denitrovibrio</taxon>
    </lineage>
</organism>
<dbReference type="AlphaFoldDB" id="D4H2M3"/>
<proteinExistence type="predicted"/>
<evidence type="ECO:0000313" key="2">
    <source>
        <dbReference type="EMBL" id="ADD67084.1"/>
    </source>
</evidence>
<dbReference type="SMART" id="SM00842">
    <property type="entry name" value="FtsA"/>
    <property type="match status" value="1"/>
</dbReference>
<dbReference type="eggNOG" id="COG4972">
    <property type="taxonomic scope" value="Bacteria"/>
</dbReference>
<dbReference type="RefSeq" id="WP_013009629.1">
    <property type="nucleotide sequence ID" value="NC_013943.1"/>
</dbReference>
<accession>D4H2M3</accession>
<gene>
    <name evidence="2" type="ordered locus">Dacet_0284</name>
</gene>
<reference evidence="2 3" key="1">
    <citation type="journal article" date="2010" name="Stand. Genomic Sci.">
        <title>Complete genome sequence of Denitrovibrio acetiphilus type strain (N2460).</title>
        <authorList>
            <person name="Kiss H."/>
            <person name="Lang E."/>
            <person name="Lapidus A."/>
            <person name="Copeland A."/>
            <person name="Nolan M."/>
            <person name="Glavina Del Rio T."/>
            <person name="Chen F."/>
            <person name="Lucas S."/>
            <person name="Tice H."/>
            <person name="Cheng J.F."/>
            <person name="Han C."/>
            <person name="Goodwin L."/>
            <person name="Pitluck S."/>
            <person name="Liolios K."/>
            <person name="Pati A."/>
            <person name="Ivanova N."/>
            <person name="Mavromatis K."/>
            <person name="Chen A."/>
            <person name="Palaniappan K."/>
            <person name="Land M."/>
            <person name="Hauser L."/>
            <person name="Chang Y.J."/>
            <person name="Jeffries C.D."/>
            <person name="Detter J.C."/>
            <person name="Brettin T."/>
            <person name="Spring S."/>
            <person name="Rohde M."/>
            <person name="Goker M."/>
            <person name="Woyke T."/>
            <person name="Bristow J."/>
            <person name="Eisen J.A."/>
            <person name="Markowitz V."/>
            <person name="Hugenholtz P."/>
            <person name="Kyrpides N.C."/>
            <person name="Klenk H.P."/>
        </authorList>
    </citation>
    <scope>NUCLEOTIDE SEQUENCE [LARGE SCALE GENOMIC DNA]</scope>
    <source>
        <strain evidence="3">DSM 12809 / NBRC 114555 / N2460</strain>
    </source>
</reference>
<dbReference type="InterPro" id="IPR005883">
    <property type="entry name" value="PilM"/>
</dbReference>
<dbReference type="SUPFAM" id="SSF53067">
    <property type="entry name" value="Actin-like ATPase domain"/>
    <property type="match status" value="2"/>
</dbReference>
<dbReference type="PaxDb" id="522772-Dacet_0284"/>
<evidence type="ECO:0000259" key="1">
    <source>
        <dbReference type="SMART" id="SM00842"/>
    </source>
</evidence>
<dbReference type="InterPro" id="IPR043129">
    <property type="entry name" value="ATPase_NBD"/>
</dbReference>
<dbReference type="PIRSF" id="PIRSF019169">
    <property type="entry name" value="PilM"/>
    <property type="match status" value="1"/>
</dbReference>
<dbReference type="PANTHER" id="PTHR32432:SF3">
    <property type="entry name" value="ETHANOLAMINE UTILIZATION PROTEIN EUTJ"/>
    <property type="match status" value="1"/>
</dbReference>
<dbReference type="InterPro" id="IPR003494">
    <property type="entry name" value="SHS2_FtsA"/>
</dbReference>
<sequence>MSKLLTGVDIGASNIKIVGLKEKKDSFVVSSINILPTPAGAFSGGTVADTDVLAKSLSECVKKCRGAEKDIALSLKGADVVVKRIALPWNGKGHFTEQFLWSAEQYIGMSSERASFDAQLLHYDRETQTADAVLAAASKVKVADMLDLASQSGLNPVVLDIESLALVNLVTFFKGPQKHINAIIDIGHDEVRVIFYENGHVDMVKTIRKGGRFMAEDLASDLAIDPAQAEEMIRNNATMKNDADAQAAAAAYGNNLGAEIETTVDVYIQERGKEPVDFFACGAMAYVADVVESIESSMGAAVAHVDPFKYIELPASMRSLVDGCGSGTFALACGLAMRKA</sequence>
<dbReference type="InterPro" id="IPR050696">
    <property type="entry name" value="FtsA/MreB"/>
</dbReference>
<dbReference type="KEGG" id="dap:Dacet_0284"/>
<dbReference type="HOGENOM" id="CLU_050686_0_1_0"/>
<dbReference type="OrthoDB" id="9773403at2"/>
<keyword evidence="3" id="KW-1185">Reference proteome</keyword>
<dbReference type="Pfam" id="PF11104">
    <property type="entry name" value="PilM_2"/>
    <property type="match status" value="1"/>
</dbReference>
<dbReference type="GO" id="GO:0051301">
    <property type="term" value="P:cell division"/>
    <property type="evidence" value="ECO:0007669"/>
    <property type="project" value="InterPro"/>
</dbReference>